<dbReference type="Proteomes" id="UP000324222">
    <property type="component" value="Unassembled WGS sequence"/>
</dbReference>
<feature type="region of interest" description="Disordered" evidence="1">
    <location>
        <begin position="83"/>
        <end position="104"/>
    </location>
</feature>
<organism evidence="2 3">
    <name type="scientific">Portunus trituberculatus</name>
    <name type="common">Swimming crab</name>
    <name type="synonym">Neptunus trituberculatus</name>
    <dbReference type="NCBI Taxonomy" id="210409"/>
    <lineage>
        <taxon>Eukaryota</taxon>
        <taxon>Metazoa</taxon>
        <taxon>Ecdysozoa</taxon>
        <taxon>Arthropoda</taxon>
        <taxon>Crustacea</taxon>
        <taxon>Multicrustacea</taxon>
        <taxon>Malacostraca</taxon>
        <taxon>Eumalacostraca</taxon>
        <taxon>Eucarida</taxon>
        <taxon>Decapoda</taxon>
        <taxon>Pleocyemata</taxon>
        <taxon>Brachyura</taxon>
        <taxon>Eubrachyura</taxon>
        <taxon>Portunoidea</taxon>
        <taxon>Portunidae</taxon>
        <taxon>Portuninae</taxon>
        <taxon>Portunus</taxon>
    </lineage>
</organism>
<gene>
    <name evidence="2" type="ORF">E2C01_088868</name>
</gene>
<protein>
    <submittedName>
        <fullName evidence="2">Uncharacterized protein</fullName>
    </submittedName>
</protein>
<sequence length="104" mass="11381">MLPRTRHISAGFIAESENFQDHGCHLLSNRRSSFSSSLLFPALSKYGHLAAGESGAYKPAFIPIATLVYCFYFLHVRTFTPTATLPSSSPSHPSTSLPTTHMLP</sequence>
<accession>A0A5B7JL07</accession>
<name>A0A5B7JL07_PORTR</name>
<comment type="caution">
    <text evidence="2">The sequence shown here is derived from an EMBL/GenBank/DDBJ whole genome shotgun (WGS) entry which is preliminary data.</text>
</comment>
<evidence type="ECO:0000313" key="2">
    <source>
        <dbReference type="EMBL" id="MPC93728.1"/>
    </source>
</evidence>
<dbReference type="EMBL" id="VSRR010095876">
    <property type="protein sequence ID" value="MPC93728.1"/>
    <property type="molecule type" value="Genomic_DNA"/>
</dbReference>
<proteinExistence type="predicted"/>
<reference evidence="2 3" key="1">
    <citation type="submission" date="2019-05" db="EMBL/GenBank/DDBJ databases">
        <title>Another draft genome of Portunus trituberculatus and its Hox gene families provides insights of decapod evolution.</title>
        <authorList>
            <person name="Jeong J.-H."/>
            <person name="Song I."/>
            <person name="Kim S."/>
            <person name="Choi T."/>
            <person name="Kim D."/>
            <person name="Ryu S."/>
            <person name="Kim W."/>
        </authorList>
    </citation>
    <scope>NUCLEOTIDE SEQUENCE [LARGE SCALE GENOMIC DNA]</scope>
    <source>
        <tissue evidence="2">Muscle</tissue>
    </source>
</reference>
<evidence type="ECO:0000313" key="3">
    <source>
        <dbReference type="Proteomes" id="UP000324222"/>
    </source>
</evidence>
<dbReference type="AlphaFoldDB" id="A0A5B7JL07"/>
<evidence type="ECO:0000256" key="1">
    <source>
        <dbReference type="SAM" id="MobiDB-lite"/>
    </source>
</evidence>
<keyword evidence="3" id="KW-1185">Reference proteome</keyword>